<dbReference type="PANTHER" id="PTHR43792">
    <property type="entry name" value="GNAT FAMILY, PUTATIVE (AFU_ORTHOLOGUE AFUA_3G00765)-RELATED-RELATED"/>
    <property type="match status" value="1"/>
</dbReference>
<dbReference type="Proteomes" id="UP000535501">
    <property type="component" value="Unassembled WGS sequence"/>
</dbReference>
<evidence type="ECO:0000313" key="3">
    <source>
        <dbReference type="EMBL" id="MBB6181556.1"/>
    </source>
</evidence>
<keyword evidence="4" id="KW-1185">Reference proteome</keyword>
<dbReference type="PANTHER" id="PTHR43792:SF1">
    <property type="entry name" value="N-ACETYLTRANSFERASE DOMAIN-CONTAINING PROTEIN"/>
    <property type="match status" value="1"/>
</dbReference>
<evidence type="ECO:0000259" key="2">
    <source>
        <dbReference type="PROSITE" id="PS51186"/>
    </source>
</evidence>
<feature type="domain" description="N-acetyltransferase" evidence="2">
    <location>
        <begin position="35"/>
        <end position="191"/>
    </location>
</feature>
<dbReference type="InterPro" id="IPR016181">
    <property type="entry name" value="Acyl_CoA_acyltransferase"/>
</dbReference>
<evidence type="ECO:0000256" key="1">
    <source>
        <dbReference type="SAM" id="MobiDB-lite"/>
    </source>
</evidence>
<dbReference type="GO" id="GO:0016747">
    <property type="term" value="F:acyltransferase activity, transferring groups other than amino-acyl groups"/>
    <property type="evidence" value="ECO:0007669"/>
    <property type="project" value="InterPro"/>
</dbReference>
<feature type="region of interest" description="Disordered" evidence="1">
    <location>
        <begin position="1"/>
        <end position="24"/>
    </location>
</feature>
<dbReference type="Gene3D" id="3.40.630.30">
    <property type="match status" value="1"/>
</dbReference>
<evidence type="ECO:0000313" key="4">
    <source>
        <dbReference type="Proteomes" id="UP000535501"/>
    </source>
</evidence>
<dbReference type="RefSeq" id="WP_077545912.1">
    <property type="nucleotide sequence ID" value="NZ_JACHEJ010000010.1"/>
</dbReference>
<feature type="compositionally biased region" description="Basic and acidic residues" evidence="1">
    <location>
        <begin position="13"/>
        <end position="24"/>
    </location>
</feature>
<gene>
    <name evidence="3" type="ORF">HNQ75_003543</name>
</gene>
<name>A0A7W9Z2V5_9HYPH</name>
<dbReference type="InterPro" id="IPR000182">
    <property type="entry name" value="GNAT_dom"/>
</dbReference>
<protein>
    <submittedName>
        <fullName evidence="3">RimJ/RimL family protein N-acetyltransferase</fullName>
    </submittedName>
</protein>
<proteinExistence type="predicted"/>
<dbReference type="Pfam" id="PF13302">
    <property type="entry name" value="Acetyltransf_3"/>
    <property type="match status" value="1"/>
</dbReference>
<dbReference type="AlphaFoldDB" id="A0A7W9Z2V5"/>
<dbReference type="EMBL" id="JACHEJ010000010">
    <property type="protein sequence ID" value="MBB6181556.1"/>
    <property type="molecule type" value="Genomic_DNA"/>
</dbReference>
<dbReference type="SUPFAM" id="SSF55729">
    <property type="entry name" value="Acyl-CoA N-acyltransferases (Nat)"/>
    <property type="match status" value="1"/>
</dbReference>
<organism evidence="3 4">
    <name type="scientific">Pseudorhizobium flavum</name>
    <dbReference type="NCBI Taxonomy" id="1335061"/>
    <lineage>
        <taxon>Bacteria</taxon>
        <taxon>Pseudomonadati</taxon>
        <taxon>Pseudomonadota</taxon>
        <taxon>Alphaproteobacteria</taxon>
        <taxon>Hyphomicrobiales</taxon>
        <taxon>Rhizobiaceae</taxon>
        <taxon>Rhizobium/Agrobacterium group</taxon>
        <taxon>Pseudorhizobium</taxon>
    </lineage>
</organism>
<dbReference type="PROSITE" id="PS51186">
    <property type="entry name" value="GNAT"/>
    <property type="match status" value="1"/>
</dbReference>
<accession>A0A7W9Z2V5</accession>
<comment type="caution">
    <text evidence="3">The sequence shown here is derived from an EMBL/GenBank/DDBJ whole genome shotgun (WGS) entry which is preliminary data.</text>
</comment>
<keyword evidence="3" id="KW-0808">Transferase</keyword>
<sequence length="210" mass="23810">MQGELIRVSQSRPPEERLRPERSRSDCPVLLSQRLVLRAPHEEDIDALAHLANNANIATMVSRMPHPYTARDAADFVRRTNSGEIGKCVYAITRGDNGAFLGCCGLEPQEDERTVEIGYWLGEPHWNKGYATEVAHVLIDMAFRTRDIDHIDARCRVTNVASRRVIQKCGFQFQSSGMIGSLALGGMVPVEWFRLDRKTWMSLRSWGELR</sequence>
<reference evidence="3 4" key="1">
    <citation type="submission" date="2020-08" db="EMBL/GenBank/DDBJ databases">
        <title>Genomic Encyclopedia of Type Strains, Phase IV (KMG-IV): sequencing the most valuable type-strain genomes for metagenomic binning, comparative biology and taxonomic classification.</title>
        <authorList>
            <person name="Goeker M."/>
        </authorList>
    </citation>
    <scope>NUCLEOTIDE SEQUENCE [LARGE SCALE GENOMIC DNA]</scope>
    <source>
        <strain evidence="3 4">DSM 102134</strain>
    </source>
</reference>
<dbReference type="InterPro" id="IPR051531">
    <property type="entry name" value="N-acetyltransferase"/>
</dbReference>